<proteinExistence type="inferred from homology"/>
<dbReference type="InterPro" id="IPR028081">
    <property type="entry name" value="Leu-bd"/>
</dbReference>
<dbReference type="InterPro" id="IPR006311">
    <property type="entry name" value="TAT_signal"/>
</dbReference>
<evidence type="ECO:0000256" key="3">
    <source>
        <dbReference type="ARBA" id="ARBA00022970"/>
    </source>
</evidence>
<dbReference type="PROSITE" id="PS51318">
    <property type="entry name" value="TAT"/>
    <property type="match status" value="1"/>
</dbReference>
<evidence type="ECO:0000313" key="6">
    <source>
        <dbReference type="Proteomes" id="UP001501588"/>
    </source>
</evidence>
<accession>A0ABP3PT69</accession>
<name>A0ABP3PT69_9PROT</name>
<keyword evidence="3" id="KW-0813">Transport</keyword>
<dbReference type="InterPro" id="IPR051010">
    <property type="entry name" value="BCAA_transport"/>
</dbReference>
<keyword evidence="6" id="KW-1185">Reference proteome</keyword>
<reference evidence="6" key="1">
    <citation type="journal article" date="2019" name="Int. J. Syst. Evol. Microbiol.">
        <title>The Global Catalogue of Microorganisms (GCM) 10K type strain sequencing project: providing services to taxonomists for standard genome sequencing and annotation.</title>
        <authorList>
            <consortium name="The Broad Institute Genomics Platform"/>
            <consortium name="The Broad Institute Genome Sequencing Center for Infectious Disease"/>
            <person name="Wu L."/>
            <person name="Ma J."/>
        </authorList>
    </citation>
    <scope>NUCLEOTIDE SEQUENCE [LARGE SCALE GENOMIC DNA]</scope>
    <source>
        <strain evidence="6">JCM 9933</strain>
    </source>
</reference>
<dbReference type="RefSeq" id="WP_343894026.1">
    <property type="nucleotide sequence ID" value="NZ_BAAAFZ010000008.1"/>
</dbReference>
<dbReference type="PANTHER" id="PTHR30483">
    <property type="entry name" value="LEUCINE-SPECIFIC-BINDING PROTEIN"/>
    <property type="match status" value="1"/>
</dbReference>
<feature type="domain" description="Leucine-binding protein" evidence="4">
    <location>
        <begin position="38"/>
        <end position="377"/>
    </location>
</feature>
<gene>
    <name evidence="5" type="ORF">GCM10009416_09680</name>
</gene>
<evidence type="ECO:0000256" key="1">
    <source>
        <dbReference type="ARBA" id="ARBA00010062"/>
    </source>
</evidence>
<dbReference type="Pfam" id="PF13458">
    <property type="entry name" value="Peripla_BP_6"/>
    <property type="match status" value="1"/>
</dbReference>
<comment type="similarity">
    <text evidence="1">Belongs to the leucine-binding protein family.</text>
</comment>
<protein>
    <submittedName>
        <fullName evidence="5">ABC transporter substrate-binding protein</fullName>
    </submittedName>
</protein>
<evidence type="ECO:0000259" key="4">
    <source>
        <dbReference type="Pfam" id="PF13458"/>
    </source>
</evidence>
<organism evidence="5 6">
    <name type="scientific">Craurococcus roseus</name>
    <dbReference type="NCBI Taxonomy" id="77585"/>
    <lineage>
        <taxon>Bacteria</taxon>
        <taxon>Pseudomonadati</taxon>
        <taxon>Pseudomonadota</taxon>
        <taxon>Alphaproteobacteria</taxon>
        <taxon>Acetobacterales</taxon>
        <taxon>Acetobacteraceae</taxon>
        <taxon>Craurococcus</taxon>
    </lineage>
</organism>
<sequence>MPDRAPIATTRRGLLVGAAGLAASAGALPRPAIAQGSPLRIGLMLPFSGTFAALGENIAAAFELHLQERGGRMGGRPVQVIRLDDESNPANAVQNVNRLIGRDRAEALVGTVHSGVVMALVQASRERGVPLVIPNAGNVAATRELCAPTVFRASFSNWQPAYGMGLALGKQGVKRAAWITWDYAAGNEAGEGFREGLRAGGGEVVRELKLPFPETNFQPLLAQVPGLNVEAVGSFFAGGGAVQFVREYAAAGLKERVPLCGSGFLTEGTLAAQGAAAEGIRTALHYGDGLDNPKNRTFRAAFKEKTTREADVYAVQGYDSAQLLGVGLDATRGDPAAERELVRAMRGARIDSPRGAFTLSPSHNPVQNIYLREAKGGENRVIGIAAEALADPGTGCRMA</sequence>
<dbReference type="PANTHER" id="PTHR30483:SF6">
    <property type="entry name" value="PERIPLASMIC BINDING PROTEIN OF ABC TRANSPORTER FOR NATURAL AMINO ACIDS"/>
    <property type="match status" value="1"/>
</dbReference>
<evidence type="ECO:0000313" key="5">
    <source>
        <dbReference type="EMBL" id="GAA0573073.1"/>
    </source>
</evidence>
<dbReference type="Gene3D" id="3.40.50.2300">
    <property type="match status" value="2"/>
</dbReference>
<evidence type="ECO:0000256" key="2">
    <source>
        <dbReference type="ARBA" id="ARBA00022729"/>
    </source>
</evidence>
<comment type="caution">
    <text evidence="5">The sequence shown here is derived from an EMBL/GenBank/DDBJ whole genome shotgun (WGS) entry which is preliminary data.</text>
</comment>
<keyword evidence="3" id="KW-0029">Amino-acid transport</keyword>
<dbReference type="CDD" id="cd20014">
    <property type="entry name" value="PBP1_RPA0668_benzoate-like"/>
    <property type="match status" value="1"/>
</dbReference>
<dbReference type="EMBL" id="BAAAFZ010000008">
    <property type="protein sequence ID" value="GAA0573073.1"/>
    <property type="molecule type" value="Genomic_DNA"/>
</dbReference>
<dbReference type="Proteomes" id="UP001501588">
    <property type="component" value="Unassembled WGS sequence"/>
</dbReference>
<dbReference type="InterPro" id="IPR028082">
    <property type="entry name" value="Peripla_BP_I"/>
</dbReference>
<keyword evidence="2" id="KW-0732">Signal</keyword>
<dbReference type="SUPFAM" id="SSF53822">
    <property type="entry name" value="Periplasmic binding protein-like I"/>
    <property type="match status" value="1"/>
</dbReference>